<evidence type="ECO:0008006" key="3">
    <source>
        <dbReference type="Google" id="ProtNLM"/>
    </source>
</evidence>
<proteinExistence type="predicted"/>
<comment type="caution">
    <text evidence="1">The sequence shown here is derived from an EMBL/GenBank/DDBJ whole genome shotgun (WGS) entry which is preliminary data.</text>
</comment>
<sequence>MSMSLGLVALLAALQTAPAPSQPAQDESRVGDIVVNGRPLDDLVNDFVSEISRPASRRGLARWHQRVCVGVVNLPAAHAQYMADRISEVAAEVGLQPGEPGCSPRVIIIATDNGAALATSLVGGVGANFNLRTHQTDAGSRALRDFQASDRPVRWWHTSLPVDSETGRAAIRLPGDDQPPTVNVFAASRVNSQVRDDLIRVVIIIDVEKLGDSSFEQLTDYVALVSLAQIDADAQTQGYDTIMNLFNGSGAPSGLTDWDLGYLQALYATHPQRINPNSLTRSVASDVARGIRSGQTAAED</sequence>
<organism evidence="1 2">
    <name type="scientific">Brevundimonas staleyi</name>
    <dbReference type="NCBI Taxonomy" id="74326"/>
    <lineage>
        <taxon>Bacteria</taxon>
        <taxon>Pseudomonadati</taxon>
        <taxon>Pseudomonadota</taxon>
        <taxon>Alphaproteobacteria</taxon>
        <taxon>Caulobacterales</taxon>
        <taxon>Caulobacteraceae</taxon>
        <taxon>Brevundimonas</taxon>
    </lineage>
</organism>
<evidence type="ECO:0000313" key="1">
    <source>
        <dbReference type="EMBL" id="MFC5345349.1"/>
    </source>
</evidence>
<reference evidence="2" key="1">
    <citation type="journal article" date="2019" name="Int. J. Syst. Evol. Microbiol.">
        <title>The Global Catalogue of Microorganisms (GCM) 10K type strain sequencing project: providing services to taxonomists for standard genome sequencing and annotation.</title>
        <authorList>
            <consortium name="The Broad Institute Genomics Platform"/>
            <consortium name="The Broad Institute Genome Sequencing Center for Infectious Disease"/>
            <person name="Wu L."/>
            <person name="Ma J."/>
        </authorList>
    </citation>
    <scope>NUCLEOTIDE SEQUENCE [LARGE SCALE GENOMIC DNA]</scope>
    <source>
        <strain evidence="2">JCM 12125</strain>
    </source>
</reference>
<gene>
    <name evidence="1" type="ORF">ACFPIE_15645</name>
</gene>
<keyword evidence="2" id="KW-1185">Reference proteome</keyword>
<dbReference type="Proteomes" id="UP001596152">
    <property type="component" value="Unassembled WGS sequence"/>
</dbReference>
<name>A0ABW0FV30_9CAUL</name>
<protein>
    <recommendedName>
        <fullName evidence="3">DUF2927 domain-containing protein</fullName>
    </recommendedName>
</protein>
<dbReference type="RefSeq" id="WP_374036484.1">
    <property type="nucleotide sequence ID" value="NZ_CP169082.1"/>
</dbReference>
<evidence type="ECO:0000313" key="2">
    <source>
        <dbReference type="Proteomes" id="UP001596152"/>
    </source>
</evidence>
<accession>A0ABW0FV30</accession>
<dbReference type="EMBL" id="JBHSLF010000046">
    <property type="protein sequence ID" value="MFC5345349.1"/>
    <property type="molecule type" value="Genomic_DNA"/>
</dbReference>